<organism evidence="1">
    <name type="scientific">Arundo donax</name>
    <name type="common">Giant reed</name>
    <name type="synonym">Donax arundinaceus</name>
    <dbReference type="NCBI Taxonomy" id="35708"/>
    <lineage>
        <taxon>Eukaryota</taxon>
        <taxon>Viridiplantae</taxon>
        <taxon>Streptophyta</taxon>
        <taxon>Embryophyta</taxon>
        <taxon>Tracheophyta</taxon>
        <taxon>Spermatophyta</taxon>
        <taxon>Magnoliopsida</taxon>
        <taxon>Liliopsida</taxon>
        <taxon>Poales</taxon>
        <taxon>Poaceae</taxon>
        <taxon>PACMAD clade</taxon>
        <taxon>Arundinoideae</taxon>
        <taxon>Arundineae</taxon>
        <taxon>Arundo</taxon>
    </lineage>
</organism>
<sequence length="33" mass="3933">MPAHIWSLRCRVGGIHLCGQIQYKCFVWFVRAR</sequence>
<reference evidence="1" key="1">
    <citation type="submission" date="2014-09" db="EMBL/GenBank/DDBJ databases">
        <authorList>
            <person name="Magalhaes I.L.F."/>
            <person name="Oliveira U."/>
            <person name="Santos F.R."/>
            <person name="Vidigal T.H.D.A."/>
            <person name="Brescovit A.D."/>
            <person name="Santos A.J."/>
        </authorList>
    </citation>
    <scope>NUCLEOTIDE SEQUENCE</scope>
    <source>
        <tissue evidence="1">Shoot tissue taken approximately 20 cm above the soil surface</tissue>
    </source>
</reference>
<reference evidence="1" key="2">
    <citation type="journal article" date="2015" name="Data Brief">
        <title>Shoot transcriptome of the giant reed, Arundo donax.</title>
        <authorList>
            <person name="Barrero R.A."/>
            <person name="Guerrero F.D."/>
            <person name="Moolhuijzen P."/>
            <person name="Goolsby J.A."/>
            <person name="Tidwell J."/>
            <person name="Bellgard S.E."/>
            <person name="Bellgard M.I."/>
        </authorList>
    </citation>
    <scope>NUCLEOTIDE SEQUENCE</scope>
    <source>
        <tissue evidence="1">Shoot tissue taken approximately 20 cm above the soil surface</tissue>
    </source>
</reference>
<dbReference type="AlphaFoldDB" id="A0A0A9G3K2"/>
<name>A0A0A9G3K2_ARUDO</name>
<evidence type="ECO:0000313" key="1">
    <source>
        <dbReference type="EMBL" id="JAE15233.1"/>
    </source>
</evidence>
<protein>
    <submittedName>
        <fullName evidence="1">Uncharacterized protein</fullName>
    </submittedName>
</protein>
<dbReference type="EMBL" id="GBRH01182663">
    <property type="protein sequence ID" value="JAE15233.1"/>
    <property type="molecule type" value="Transcribed_RNA"/>
</dbReference>
<accession>A0A0A9G3K2</accession>
<proteinExistence type="predicted"/>